<comment type="caution">
    <text evidence="10">The sequence shown here is derived from an EMBL/GenBank/DDBJ whole genome shotgun (WGS) entry which is preliminary data.</text>
</comment>
<feature type="transmembrane region" description="Helical" evidence="7">
    <location>
        <begin position="332"/>
        <end position="359"/>
    </location>
</feature>
<feature type="domain" description="ABC3 transporter permease C-terminal" evidence="8">
    <location>
        <begin position="291"/>
        <end position="405"/>
    </location>
</feature>
<feature type="transmembrane region" description="Helical" evidence="7">
    <location>
        <begin position="379"/>
        <end position="405"/>
    </location>
</feature>
<evidence type="ECO:0000256" key="6">
    <source>
        <dbReference type="ARBA" id="ARBA00038076"/>
    </source>
</evidence>
<evidence type="ECO:0000256" key="4">
    <source>
        <dbReference type="ARBA" id="ARBA00022989"/>
    </source>
</evidence>
<feature type="transmembrane region" description="Helical" evidence="7">
    <location>
        <begin position="426"/>
        <end position="447"/>
    </location>
</feature>
<evidence type="ECO:0000256" key="3">
    <source>
        <dbReference type="ARBA" id="ARBA00022692"/>
    </source>
</evidence>
<organism evidence="10 11">
    <name type="scientific">Mucilaginibacter calamicampi</name>
    <dbReference type="NCBI Taxonomy" id="1302352"/>
    <lineage>
        <taxon>Bacteria</taxon>
        <taxon>Pseudomonadati</taxon>
        <taxon>Bacteroidota</taxon>
        <taxon>Sphingobacteriia</taxon>
        <taxon>Sphingobacteriales</taxon>
        <taxon>Sphingobacteriaceae</taxon>
        <taxon>Mucilaginibacter</taxon>
    </lineage>
</organism>
<dbReference type="InterPro" id="IPR050250">
    <property type="entry name" value="Macrolide_Exporter_MacB"/>
</dbReference>
<dbReference type="Pfam" id="PF02687">
    <property type="entry name" value="FtsX"/>
    <property type="match status" value="2"/>
</dbReference>
<dbReference type="InterPro" id="IPR003838">
    <property type="entry name" value="ABC3_permease_C"/>
</dbReference>
<protein>
    <submittedName>
        <fullName evidence="10">FtsX-like permease family protein</fullName>
    </submittedName>
</protein>
<comment type="similarity">
    <text evidence="6">Belongs to the ABC-4 integral membrane protein family.</text>
</comment>
<evidence type="ECO:0000256" key="2">
    <source>
        <dbReference type="ARBA" id="ARBA00022475"/>
    </source>
</evidence>
<accession>A0ABW2YWW0</accession>
<dbReference type="PANTHER" id="PTHR30572">
    <property type="entry name" value="MEMBRANE COMPONENT OF TRANSPORTER-RELATED"/>
    <property type="match status" value="1"/>
</dbReference>
<dbReference type="Pfam" id="PF12704">
    <property type="entry name" value="MacB_PCD"/>
    <property type="match status" value="2"/>
</dbReference>
<dbReference type="EMBL" id="JBHTHU010000009">
    <property type="protein sequence ID" value="MFD0750982.1"/>
    <property type="molecule type" value="Genomic_DNA"/>
</dbReference>
<gene>
    <name evidence="10" type="ORF">ACFQZS_12575</name>
</gene>
<dbReference type="InterPro" id="IPR025857">
    <property type="entry name" value="MacB_PCD"/>
</dbReference>
<evidence type="ECO:0000256" key="1">
    <source>
        <dbReference type="ARBA" id="ARBA00004651"/>
    </source>
</evidence>
<feature type="domain" description="ABC3 transporter permease C-terminal" evidence="8">
    <location>
        <begin position="673"/>
        <end position="786"/>
    </location>
</feature>
<reference evidence="11" key="1">
    <citation type="journal article" date="2019" name="Int. J. Syst. Evol. Microbiol.">
        <title>The Global Catalogue of Microorganisms (GCM) 10K type strain sequencing project: providing services to taxonomists for standard genome sequencing and annotation.</title>
        <authorList>
            <consortium name="The Broad Institute Genomics Platform"/>
            <consortium name="The Broad Institute Genome Sequencing Center for Infectious Disease"/>
            <person name="Wu L."/>
            <person name="Ma J."/>
        </authorList>
    </citation>
    <scope>NUCLEOTIDE SEQUENCE [LARGE SCALE GENOMIC DNA]</scope>
    <source>
        <strain evidence="11">CCUG 63418</strain>
    </source>
</reference>
<dbReference type="Proteomes" id="UP001596958">
    <property type="component" value="Unassembled WGS sequence"/>
</dbReference>
<feature type="domain" description="MacB-like periplasmic core" evidence="9">
    <location>
        <begin position="507"/>
        <end position="635"/>
    </location>
</feature>
<feature type="transmembrane region" description="Helical" evidence="7">
    <location>
        <begin position="285"/>
        <end position="307"/>
    </location>
</feature>
<dbReference type="PANTHER" id="PTHR30572:SF4">
    <property type="entry name" value="ABC TRANSPORTER PERMEASE YTRF"/>
    <property type="match status" value="1"/>
</dbReference>
<feature type="transmembrane region" description="Helical" evidence="7">
    <location>
        <begin position="753"/>
        <end position="779"/>
    </location>
</feature>
<evidence type="ECO:0000256" key="7">
    <source>
        <dbReference type="SAM" id="Phobius"/>
    </source>
</evidence>
<keyword evidence="4 7" id="KW-1133">Transmembrane helix</keyword>
<evidence type="ECO:0000313" key="10">
    <source>
        <dbReference type="EMBL" id="MFD0750982.1"/>
    </source>
</evidence>
<keyword evidence="3 7" id="KW-0812">Transmembrane</keyword>
<name>A0ABW2YWW0_9SPHI</name>
<sequence length="793" mass="88369">MIKNYLKIAWRNLYRSKVNSFINVIGLSAGMAVAVLIGLWMWDELSFNKTHGNYDRIAQVWQNVTNNNEVQTWQNVPFPLAAELRKSYGSDFKYVVMAADITNHILTFGDKKLTTRGGYFEPHVTDMLTLKMLKGGSNSFNDPTAILISKTTAGAYFGSDDPINKVMKIDNRINATITGVYDDIPMNSSFANTKFIAAWDLFYNNNDWVKHAEDPWRPNAFAIYTQLADGANPADVSLKIKDAKLNKVSKVLAKKKPALFLYPMSRWHLYSDFKNGVYVGGRIQYVWMFGIIGLFVLLLACINFMNLSTARSEKRAREVGIRKAIGSMRKQLVYQFLSESVLVVCIAFGIALLFVLLSLPYFNQLADKDMHIMWANPVFWLMLSVFCIVTSLIAGSYPAFYLSSFKPVNALKNSFRVGKLAAMPRKVLVTVQFVVSITLIIGTIIVYKQIQFAKDRAIGFSSDGLVCVPMLTNDVHKHMDVVKNQLLQTGAVTSVAEASAPPTEIWSSTSGIEWAGKDPAMSVDFAVTEVSYDYGNTVGWQFVKGRDFSPRFPADSSNIIVNEAAVAFMNLKNPIGETIKWFDQKYTVVGVIKDVMQSPYGRPRPAVYGLSTYAGAVVLLKLGRRSNTSQAIAAIAGVFKKNNPDQPFEFSFIDEDYNMKFGNEERISKLAWCFTGLAILISCLGLFGMASYVAEQRTKEIGVRKVLGASVAQIWVLLSTDFIKVVLISCLIASPVAYYFLHNWLQNYDYRISIGPGVFVLSAALALIITIITISFQAIKAATVNPVKSLKSE</sequence>
<keyword evidence="5 7" id="KW-0472">Membrane</keyword>
<evidence type="ECO:0000313" key="11">
    <source>
        <dbReference type="Proteomes" id="UP001596958"/>
    </source>
</evidence>
<dbReference type="RefSeq" id="WP_377100739.1">
    <property type="nucleotide sequence ID" value="NZ_JBHTHU010000009.1"/>
</dbReference>
<feature type="transmembrane region" description="Helical" evidence="7">
    <location>
        <begin position="21"/>
        <end position="42"/>
    </location>
</feature>
<keyword evidence="2" id="KW-1003">Cell membrane</keyword>
<feature type="domain" description="MacB-like periplasmic core" evidence="9">
    <location>
        <begin position="20"/>
        <end position="242"/>
    </location>
</feature>
<keyword evidence="11" id="KW-1185">Reference proteome</keyword>
<evidence type="ECO:0000259" key="8">
    <source>
        <dbReference type="Pfam" id="PF02687"/>
    </source>
</evidence>
<feature type="transmembrane region" description="Helical" evidence="7">
    <location>
        <begin position="714"/>
        <end position="741"/>
    </location>
</feature>
<evidence type="ECO:0000256" key="5">
    <source>
        <dbReference type="ARBA" id="ARBA00023136"/>
    </source>
</evidence>
<feature type="transmembrane region" description="Helical" evidence="7">
    <location>
        <begin position="670"/>
        <end position="694"/>
    </location>
</feature>
<evidence type="ECO:0000259" key="9">
    <source>
        <dbReference type="Pfam" id="PF12704"/>
    </source>
</evidence>
<comment type="subcellular location">
    <subcellularLocation>
        <location evidence="1">Cell membrane</location>
        <topology evidence="1">Multi-pass membrane protein</topology>
    </subcellularLocation>
</comment>
<proteinExistence type="inferred from homology"/>